<keyword evidence="3" id="KW-1185">Reference proteome</keyword>
<feature type="transmembrane region" description="Helical" evidence="1">
    <location>
        <begin position="31"/>
        <end position="49"/>
    </location>
</feature>
<gene>
    <name evidence="2" type="ORF">D8M04_09290</name>
</gene>
<evidence type="ECO:0000313" key="2">
    <source>
        <dbReference type="EMBL" id="RLL45508.1"/>
    </source>
</evidence>
<reference evidence="2 3" key="1">
    <citation type="submission" date="2018-10" db="EMBL/GenBank/DDBJ databases">
        <title>Oceanobacillus sp. YLB-02 draft genome.</title>
        <authorList>
            <person name="Yu L."/>
        </authorList>
    </citation>
    <scope>NUCLEOTIDE SEQUENCE [LARGE SCALE GENOMIC DNA]</scope>
    <source>
        <strain evidence="2 3">YLB-02</strain>
    </source>
</reference>
<dbReference type="AlphaFoldDB" id="A0A498D6X8"/>
<evidence type="ECO:0000313" key="3">
    <source>
        <dbReference type="Proteomes" id="UP000270219"/>
    </source>
</evidence>
<evidence type="ECO:0000256" key="1">
    <source>
        <dbReference type="SAM" id="Phobius"/>
    </source>
</evidence>
<dbReference type="InterPro" id="IPR021324">
    <property type="entry name" value="DUF2929"/>
</dbReference>
<name>A0A498D6X8_9BACI</name>
<proteinExistence type="predicted"/>
<keyword evidence="1" id="KW-1133">Transmembrane helix</keyword>
<dbReference type="OrthoDB" id="2440739at2"/>
<dbReference type="EMBL" id="RCHR01000003">
    <property type="protein sequence ID" value="RLL45508.1"/>
    <property type="molecule type" value="Genomic_DNA"/>
</dbReference>
<dbReference type="Proteomes" id="UP000270219">
    <property type="component" value="Unassembled WGS sequence"/>
</dbReference>
<accession>A0A498D6X8</accession>
<comment type="caution">
    <text evidence="2">The sequence shown here is derived from an EMBL/GenBank/DDBJ whole genome shotgun (WGS) entry which is preliminary data.</text>
</comment>
<keyword evidence="1" id="KW-0472">Membrane</keyword>
<dbReference type="Pfam" id="PF11151">
    <property type="entry name" value="DUF2929"/>
    <property type="match status" value="1"/>
</dbReference>
<organism evidence="2 3">
    <name type="scientific">Oceanobacillus piezotolerans</name>
    <dbReference type="NCBI Taxonomy" id="2448030"/>
    <lineage>
        <taxon>Bacteria</taxon>
        <taxon>Bacillati</taxon>
        <taxon>Bacillota</taxon>
        <taxon>Bacilli</taxon>
        <taxon>Bacillales</taxon>
        <taxon>Bacillaceae</taxon>
        <taxon>Oceanobacillus</taxon>
    </lineage>
</organism>
<protein>
    <submittedName>
        <fullName evidence="2">DUF2929 family protein</fullName>
    </submittedName>
</protein>
<sequence>MTIVWAVLIGAAVNYVLTSMGGETFVMSDALIFAVLLAGMAILLGDFALKDKSE</sequence>
<keyword evidence="1" id="KW-0812">Transmembrane</keyword>